<dbReference type="AlphaFoldDB" id="A0A1F6LUH5"/>
<reference evidence="2 3" key="1">
    <citation type="journal article" date="2016" name="Nat. Commun.">
        <title>Thousands of microbial genomes shed light on interconnected biogeochemical processes in an aquifer system.</title>
        <authorList>
            <person name="Anantharaman K."/>
            <person name="Brown C.T."/>
            <person name="Hug L.A."/>
            <person name="Sharon I."/>
            <person name="Castelle C.J."/>
            <person name="Probst A.J."/>
            <person name="Thomas B.C."/>
            <person name="Singh A."/>
            <person name="Wilkins M.J."/>
            <person name="Karaoz U."/>
            <person name="Brodie E.L."/>
            <person name="Williams K.H."/>
            <person name="Hubbard S.S."/>
            <person name="Banfield J.F."/>
        </authorList>
    </citation>
    <scope>NUCLEOTIDE SEQUENCE [LARGE SCALE GENOMIC DNA]</scope>
</reference>
<feature type="coiled-coil region" evidence="1">
    <location>
        <begin position="29"/>
        <end position="79"/>
    </location>
</feature>
<protein>
    <submittedName>
        <fullName evidence="2">Uncharacterized protein</fullName>
    </submittedName>
</protein>
<organism evidence="2 3">
    <name type="scientific">Candidatus Magasanikbacteria bacterium RIFCSPHIGHO2_01_FULL_50_8</name>
    <dbReference type="NCBI Taxonomy" id="1798674"/>
    <lineage>
        <taxon>Bacteria</taxon>
        <taxon>Candidatus Magasanikiibacteriota</taxon>
    </lineage>
</organism>
<evidence type="ECO:0000313" key="2">
    <source>
        <dbReference type="EMBL" id="OGH63012.1"/>
    </source>
</evidence>
<dbReference type="Proteomes" id="UP000176329">
    <property type="component" value="Unassembled WGS sequence"/>
</dbReference>
<gene>
    <name evidence="2" type="ORF">A2848_00970</name>
</gene>
<comment type="caution">
    <text evidence="2">The sequence shown here is derived from an EMBL/GenBank/DDBJ whole genome shotgun (WGS) entry which is preliminary data.</text>
</comment>
<name>A0A1F6LUH5_9BACT</name>
<evidence type="ECO:0000256" key="1">
    <source>
        <dbReference type="SAM" id="Coils"/>
    </source>
</evidence>
<keyword evidence="1" id="KW-0175">Coiled coil</keyword>
<accession>A0A1F6LUH5</accession>
<proteinExistence type="predicted"/>
<sequence length="84" mass="8883">MGFFSSLFGGGAQSAATAAAAAPLALSPAEEVKRQIETTEGELHEAHDQLEHATDPGIKSSLEALVSRKTQALTDLQEKLQHLQ</sequence>
<dbReference type="EMBL" id="MFPV01000008">
    <property type="protein sequence ID" value="OGH63012.1"/>
    <property type="molecule type" value="Genomic_DNA"/>
</dbReference>
<evidence type="ECO:0000313" key="3">
    <source>
        <dbReference type="Proteomes" id="UP000176329"/>
    </source>
</evidence>